<dbReference type="Pfam" id="PF08386">
    <property type="entry name" value="Abhydrolase_4"/>
    <property type="match status" value="1"/>
</dbReference>
<keyword evidence="8" id="KW-1185">Reference proteome</keyword>
<gene>
    <name evidence="7" type="ORF">IF129_19770</name>
</gene>
<dbReference type="EMBL" id="JACXYU010000011">
    <property type="protein sequence ID" value="MBD3933783.1"/>
    <property type="molecule type" value="Genomic_DNA"/>
</dbReference>
<protein>
    <submittedName>
        <fullName evidence="7">Alpha/beta fold hydrolase</fullName>
    </submittedName>
</protein>
<organism evidence="7 8">
    <name type="scientific">Streptomyces chumphonensis</name>
    <dbReference type="NCBI Taxonomy" id="1214925"/>
    <lineage>
        <taxon>Bacteria</taxon>
        <taxon>Bacillati</taxon>
        <taxon>Actinomycetota</taxon>
        <taxon>Actinomycetes</taxon>
        <taxon>Kitasatosporales</taxon>
        <taxon>Streptomycetaceae</taxon>
        <taxon>Streptomyces</taxon>
    </lineage>
</organism>
<sequence>MPAAVRRGGALAAAALLTVGLTATAGCAGNTGARDERAEPQAVGQPPSPPPTPDLPSSLTEQELTWRACPAAPEYGAGGPPQPPEPMPDGTQWRCASMKAPLDYDEPDGTTIDVALVRARSRAEGDERIGSLIFNFGGPGGSGVTTLPVSGADFATLQERYDLVSFDPRGVARTAPVRCLSDRELDAYHQEATVPTSRAEGEEYLDEQTAYAQACESDSGGVLPHVRTMDTARDMDLMREVLGDDTLHYFGVSYGTELGGVYAHLYPENVGRAVFDAVVDPTLDPAESGLNQTKGFQLALTNFLKACDEDGECPIGDTPAQGEQAIVDLLERLEEQPLPTADPDGRELNASLASAGIALSLYSQDFWPILTEALQDAVDDDDGTLLLRLSDLLNGRRDDGTYDNSQAALTAISCADAEPRYTLDDVREWLPRFREASPVFGETAAWGLVSCHDWPVEGVWEHPVVSAPDAAPILLIGTTGDPATPYEGAERMAEQLGGEAVVLTYRGEGHGAYNGGDPCVRKEVDAYLLEGEVPEPDAECGGA</sequence>
<reference evidence="7" key="1">
    <citation type="submission" date="2020-09" db="EMBL/GenBank/DDBJ databases">
        <title>Secondary metabolite and genome analysis of marine Streptomyces chumphonensis KK1-2T.</title>
        <authorList>
            <person name="Phongsopitanun W."/>
            <person name="Kanchanasin P."/>
            <person name="Pittayakhajonwut P."/>
            <person name="Suwanborirux K."/>
            <person name="Tanasupawat S."/>
        </authorList>
    </citation>
    <scope>NUCLEOTIDE SEQUENCE</scope>
    <source>
        <strain evidence="7">KK1-2</strain>
    </source>
</reference>
<dbReference type="InterPro" id="IPR013595">
    <property type="entry name" value="Pept_S33_TAP-like_C"/>
</dbReference>
<accession>A0A927F1L4</accession>
<feature type="chain" id="PRO_5037057511" evidence="5">
    <location>
        <begin position="26"/>
        <end position="543"/>
    </location>
</feature>
<comment type="similarity">
    <text evidence="1">Belongs to the peptidase S33 family.</text>
</comment>
<dbReference type="Gene3D" id="3.40.50.1820">
    <property type="entry name" value="alpha/beta hydrolase"/>
    <property type="match status" value="1"/>
</dbReference>
<evidence type="ECO:0000256" key="4">
    <source>
        <dbReference type="SAM" id="MobiDB-lite"/>
    </source>
</evidence>
<evidence type="ECO:0000256" key="2">
    <source>
        <dbReference type="ARBA" id="ARBA00022729"/>
    </source>
</evidence>
<evidence type="ECO:0000313" key="8">
    <source>
        <dbReference type="Proteomes" id="UP000632289"/>
    </source>
</evidence>
<dbReference type="InterPro" id="IPR051601">
    <property type="entry name" value="Serine_prot/Carboxylest_S33"/>
</dbReference>
<dbReference type="PANTHER" id="PTHR43248">
    <property type="entry name" value="2-SUCCINYL-6-HYDROXY-2,4-CYCLOHEXADIENE-1-CARBOXYLATE SYNTHASE"/>
    <property type="match status" value="1"/>
</dbReference>
<keyword evidence="3 7" id="KW-0378">Hydrolase</keyword>
<evidence type="ECO:0000256" key="5">
    <source>
        <dbReference type="SAM" id="SignalP"/>
    </source>
</evidence>
<dbReference type="RefSeq" id="WP_191211059.1">
    <property type="nucleotide sequence ID" value="NZ_BAABKL010000033.1"/>
</dbReference>
<evidence type="ECO:0000313" key="7">
    <source>
        <dbReference type="EMBL" id="MBD3933783.1"/>
    </source>
</evidence>
<evidence type="ECO:0000256" key="1">
    <source>
        <dbReference type="ARBA" id="ARBA00010088"/>
    </source>
</evidence>
<dbReference type="Proteomes" id="UP000632289">
    <property type="component" value="Unassembled WGS sequence"/>
</dbReference>
<dbReference type="InterPro" id="IPR029058">
    <property type="entry name" value="AB_hydrolase_fold"/>
</dbReference>
<keyword evidence="2 5" id="KW-0732">Signal</keyword>
<evidence type="ECO:0000259" key="6">
    <source>
        <dbReference type="Pfam" id="PF08386"/>
    </source>
</evidence>
<dbReference type="AlphaFoldDB" id="A0A927F1L4"/>
<proteinExistence type="inferred from homology"/>
<dbReference type="PROSITE" id="PS51257">
    <property type="entry name" value="PROKAR_LIPOPROTEIN"/>
    <property type="match status" value="1"/>
</dbReference>
<dbReference type="GO" id="GO:0016787">
    <property type="term" value="F:hydrolase activity"/>
    <property type="evidence" value="ECO:0007669"/>
    <property type="project" value="UniProtKB-KW"/>
</dbReference>
<feature type="domain" description="Peptidase S33 tripeptidyl aminopeptidase-like C-terminal" evidence="6">
    <location>
        <begin position="437"/>
        <end position="540"/>
    </location>
</feature>
<comment type="caution">
    <text evidence="7">The sequence shown here is derived from an EMBL/GenBank/DDBJ whole genome shotgun (WGS) entry which is preliminary data.</text>
</comment>
<feature type="region of interest" description="Disordered" evidence="4">
    <location>
        <begin position="25"/>
        <end position="91"/>
    </location>
</feature>
<dbReference type="SUPFAM" id="SSF53474">
    <property type="entry name" value="alpha/beta-Hydrolases"/>
    <property type="match status" value="1"/>
</dbReference>
<evidence type="ECO:0000256" key="3">
    <source>
        <dbReference type="ARBA" id="ARBA00022801"/>
    </source>
</evidence>
<dbReference type="PANTHER" id="PTHR43248:SF29">
    <property type="entry name" value="TRIPEPTIDYL AMINOPEPTIDASE"/>
    <property type="match status" value="1"/>
</dbReference>
<name>A0A927F1L4_9ACTN</name>
<feature type="signal peptide" evidence="5">
    <location>
        <begin position="1"/>
        <end position="25"/>
    </location>
</feature>